<protein>
    <submittedName>
        <fullName evidence="1">DUF1249 domain-containing protein</fullName>
    </submittedName>
</protein>
<dbReference type="InterPro" id="IPR009659">
    <property type="entry name" value="DUF1249"/>
</dbReference>
<name>A0A451EPJ1_9GAMM</name>
<dbReference type="Proteomes" id="UP000273143">
    <property type="component" value="Chromosome"/>
</dbReference>
<gene>
    <name evidence="1" type="ORF">DM558_13515</name>
</gene>
<evidence type="ECO:0000313" key="2">
    <source>
        <dbReference type="Proteomes" id="UP000273143"/>
    </source>
</evidence>
<dbReference type="PANTHER" id="PTHR38774:SF1">
    <property type="entry name" value="CYTOPLASMIC PROTEIN"/>
    <property type="match status" value="1"/>
</dbReference>
<sequence>MGVMNKETYAVDLSGLHAIYERNYACLIRLLPRMREDGYKRCFAFTAEQRIKTRLNFSIIENSPYTSYLLLKQDNLLVWLPSPELYIRCYHDAKLAEVVFAKNTRNFKGVYAYPNKAMHQPDEKKQLNQFVEEWLGRCLSSGYEVADTAIKI</sequence>
<dbReference type="PANTHER" id="PTHR38774">
    <property type="entry name" value="CYTOPLASMIC PROTEIN-RELATED"/>
    <property type="match status" value="1"/>
</dbReference>
<keyword evidence="2" id="KW-1185">Reference proteome</keyword>
<dbReference type="EMBL" id="CP029822">
    <property type="protein sequence ID" value="AZS51722.1"/>
    <property type="molecule type" value="Genomic_DNA"/>
</dbReference>
<proteinExistence type="predicted"/>
<dbReference type="KEGG" id="emo:DM558_13515"/>
<reference evidence="2" key="1">
    <citation type="submission" date="2018-06" db="EMBL/GenBank/DDBJ databases">
        <title>Complete genome of Pseudomonas insecticola strain QZS01.</title>
        <authorList>
            <person name="Wang J."/>
            <person name="Su Q."/>
        </authorList>
    </citation>
    <scope>NUCLEOTIDE SEQUENCE [LARGE SCALE GENOMIC DNA]</scope>
    <source>
        <strain evidence="2">QZS01</strain>
    </source>
</reference>
<dbReference type="Pfam" id="PF06853">
    <property type="entry name" value="DUF1249"/>
    <property type="match status" value="1"/>
</dbReference>
<dbReference type="AlphaFoldDB" id="A0A451EPJ1"/>
<evidence type="ECO:0000313" key="1">
    <source>
        <dbReference type="EMBL" id="AZS51722.1"/>
    </source>
</evidence>
<accession>A0A451EPJ1</accession>
<organism evidence="1 2">
    <name type="scientific">Entomomonas moraniae</name>
    <dbReference type="NCBI Taxonomy" id="2213226"/>
    <lineage>
        <taxon>Bacteria</taxon>
        <taxon>Pseudomonadati</taxon>
        <taxon>Pseudomonadota</taxon>
        <taxon>Gammaproteobacteria</taxon>
        <taxon>Pseudomonadales</taxon>
        <taxon>Pseudomonadaceae</taxon>
        <taxon>Entomomonas</taxon>
    </lineage>
</organism>